<dbReference type="InterPro" id="IPR018958">
    <property type="entry name" value="Knr4/Smi1-like_dom"/>
</dbReference>
<reference evidence="2 3" key="1">
    <citation type="submission" date="2017-06" db="EMBL/GenBank/DDBJ databases">
        <title>Genome sequencing of cyanobaciteial culture collection at National Institute for Environmental Studies (NIES).</title>
        <authorList>
            <person name="Hirose Y."/>
            <person name="Shimura Y."/>
            <person name="Fujisawa T."/>
            <person name="Nakamura Y."/>
            <person name="Kawachi M."/>
        </authorList>
    </citation>
    <scope>NUCLEOTIDE SEQUENCE [LARGE SCALE GENOMIC DNA]</scope>
    <source>
        <strain evidence="2 3">NIES-267</strain>
    </source>
</reference>
<protein>
    <recommendedName>
        <fullName evidence="1">Knr4/Smi1-like domain-containing protein</fullName>
    </recommendedName>
</protein>
<evidence type="ECO:0000313" key="2">
    <source>
        <dbReference type="EMBL" id="BAY82713.1"/>
    </source>
</evidence>
<keyword evidence="3" id="KW-1185">Reference proteome</keyword>
<dbReference type="EMBL" id="AP018227">
    <property type="protein sequence ID" value="BAY82713.1"/>
    <property type="molecule type" value="Genomic_DNA"/>
</dbReference>
<feature type="domain" description="Knr4/Smi1-like" evidence="1">
    <location>
        <begin position="46"/>
        <end position="151"/>
    </location>
</feature>
<sequence>MAINWQRIEPWIKPYSKIKNPWKDKRLQNPEDTALFQNLMVTKNKGLSNQEIAVYKKGFKVDFPEDFKEFHRKFRQDVYWHIGCWIILPFGETIRVTNAMGEIMVRDIVDDDSEYYWNSQWLVFAEHIKKDDVMCLNLDYETDLESENSIFSRLDEVFKFEYEDESGYVCPMKMGFGRWLEKWAIKLEKR</sequence>
<dbReference type="Gene3D" id="3.40.1580.10">
    <property type="entry name" value="SMI1/KNR4-like"/>
    <property type="match status" value="1"/>
</dbReference>
<dbReference type="SUPFAM" id="SSF160631">
    <property type="entry name" value="SMI1/KNR4-like"/>
    <property type="match status" value="1"/>
</dbReference>
<accession>A0A1Z4LNC3</accession>
<dbReference type="Proteomes" id="UP000218418">
    <property type="component" value="Chromosome"/>
</dbReference>
<proteinExistence type="predicted"/>
<name>A0A1Z4LNC3_9CYAN</name>
<dbReference type="Pfam" id="PF09346">
    <property type="entry name" value="SMI1_KNR4"/>
    <property type="match status" value="1"/>
</dbReference>
<dbReference type="AlphaFoldDB" id="A0A1Z4LNC3"/>
<evidence type="ECO:0000313" key="3">
    <source>
        <dbReference type="Proteomes" id="UP000218418"/>
    </source>
</evidence>
<evidence type="ECO:0000259" key="1">
    <source>
        <dbReference type="Pfam" id="PF09346"/>
    </source>
</evidence>
<gene>
    <name evidence="2" type="ORF">NIES267_21970</name>
</gene>
<organism evidence="2 3">
    <name type="scientific">Calothrix parasitica NIES-267</name>
    <dbReference type="NCBI Taxonomy" id="1973488"/>
    <lineage>
        <taxon>Bacteria</taxon>
        <taxon>Bacillati</taxon>
        <taxon>Cyanobacteriota</taxon>
        <taxon>Cyanophyceae</taxon>
        <taxon>Nostocales</taxon>
        <taxon>Calotrichaceae</taxon>
        <taxon>Calothrix</taxon>
    </lineage>
</organism>
<dbReference type="InterPro" id="IPR037883">
    <property type="entry name" value="Knr4/Smi1-like_sf"/>
</dbReference>